<dbReference type="RefSeq" id="XP_066692591.1">
    <property type="nucleotide sequence ID" value="XM_066850353.1"/>
</dbReference>
<dbReference type="GeneID" id="92083415"/>
<evidence type="ECO:0000313" key="2">
    <source>
        <dbReference type="Proteomes" id="UP001391051"/>
    </source>
</evidence>
<dbReference type="Proteomes" id="UP001391051">
    <property type="component" value="Unassembled WGS sequence"/>
</dbReference>
<sequence length="224" mass="24747">MRSGAGSTFNAGRCCMFLLRIWTLAVPLILGMPFLEDTETLSKYRDRFVEQTVPFGLALQVNLTGSPARSLLCALGGEWATANTDSGSDADFLSAKYAQSREFQVEPNQETIMFADGSTDVTDGFVRLPLAIEYMEAITLEFHVFGSLTHDQLEADSSYGETLGVVEIAAGKMVWSIQGYKPTRKPVIIFFIPNIFQAFESIPIIIRFGSSDKHTPIITNNRDV</sequence>
<gene>
    <name evidence="1" type="ORF">PG986_014131</name>
</gene>
<reference evidence="1 2" key="1">
    <citation type="submission" date="2023-01" db="EMBL/GenBank/DDBJ databases">
        <title>Analysis of 21 Apiospora genomes using comparative genomics revels a genus with tremendous synthesis potential of carbohydrate active enzymes and secondary metabolites.</title>
        <authorList>
            <person name="Sorensen T."/>
        </authorList>
    </citation>
    <scope>NUCLEOTIDE SEQUENCE [LARGE SCALE GENOMIC DNA]</scope>
    <source>
        <strain evidence="1 2">CBS 24483</strain>
    </source>
</reference>
<evidence type="ECO:0000313" key="1">
    <source>
        <dbReference type="EMBL" id="KAK7937263.1"/>
    </source>
</evidence>
<proteinExistence type="predicted"/>
<keyword evidence="2" id="KW-1185">Reference proteome</keyword>
<organism evidence="1 2">
    <name type="scientific">Apiospora aurea</name>
    <dbReference type="NCBI Taxonomy" id="335848"/>
    <lineage>
        <taxon>Eukaryota</taxon>
        <taxon>Fungi</taxon>
        <taxon>Dikarya</taxon>
        <taxon>Ascomycota</taxon>
        <taxon>Pezizomycotina</taxon>
        <taxon>Sordariomycetes</taxon>
        <taxon>Xylariomycetidae</taxon>
        <taxon>Amphisphaeriales</taxon>
        <taxon>Apiosporaceae</taxon>
        <taxon>Apiospora</taxon>
    </lineage>
</organism>
<accession>A0ABR1PS56</accession>
<dbReference type="EMBL" id="JAQQWE010000010">
    <property type="protein sequence ID" value="KAK7937263.1"/>
    <property type="molecule type" value="Genomic_DNA"/>
</dbReference>
<name>A0ABR1PS56_9PEZI</name>
<comment type="caution">
    <text evidence="1">The sequence shown here is derived from an EMBL/GenBank/DDBJ whole genome shotgun (WGS) entry which is preliminary data.</text>
</comment>
<protein>
    <submittedName>
        <fullName evidence="1">Uncharacterized protein</fullName>
    </submittedName>
</protein>